<comment type="caution">
    <text evidence="1">The sequence shown here is derived from an EMBL/GenBank/DDBJ whole genome shotgun (WGS) entry which is preliminary data.</text>
</comment>
<name>A0AAW6U0R4_9BACT</name>
<organism evidence="1 2">
    <name type="scientific">Anaerobaca lacustris</name>
    <dbReference type="NCBI Taxonomy" id="3044600"/>
    <lineage>
        <taxon>Bacteria</taxon>
        <taxon>Pseudomonadati</taxon>
        <taxon>Planctomycetota</taxon>
        <taxon>Phycisphaerae</taxon>
        <taxon>Sedimentisphaerales</taxon>
        <taxon>Anaerobacaceae</taxon>
        <taxon>Anaerobaca</taxon>
    </lineage>
</organism>
<dbReference type="AlphaFoldDB" id="A0AAW6U0R4"/>
<reference evidence="1" key="1">
    <citation type="submission" date="2023-05" db="EMBL/GenBank/DDBJ databases">
        <title>Anaerotaeda fermentans gen. nov., sp. nov., a novel anaerobic planctomycete of the new family within the order Sedimentisphaerales isolated from Taman Peninsula, Russia.</title>
        <authorList>
            <person name="Khomyakova M.A."/>
            <person name="Merkel A.Y."/>
            <person name="Slobodkin A.I."/>
        </authorList>
    </citation>
    <scope>NUCLEOTIDE SEQUENCE</scope>
    <source>
        <strain evidence="1">M17dextr</strain>
    </source>
</reference>
<dbReference type="EMBL" id="JASCXX010000036">
    <property type="protein sequence ID" value="MDI6451457.1"/>
    <property type="molecule type" value="Genomic_DNA"/>
</dbReference>
<gene>
    <name evidence="1" type="ORF">QJ522_20510</name>
</gene>
<proteinExistence type="predicted"/>
<evidence type="ECO:0000313" key="2">
    <source>
        <dbReference type="Proteomes" id="UP001431776"/>
    </source>
</evidence>
<sequence>MLNEVYDTIEAVLEGLDTGGEPSRAYAEEIKMLKDVLGYPDPAADAHDEAMRRYHIARKLERLGIEAQDVTVALPVVPVTHWLAGTCTNTAPGAPTEPCDLARLLQVLCDTIRAELN</sequence>
<dbReference type="RefSeq" id="WP_349246864.1">
    <property type="nucleotide sequence ID" value="NZ_JASCXX010000036.1"/>
</dbReference>
<keyword evidence="2" id="KW-1185">Reference proteome</keyword>
<evidence type="ECO:0000313" key="1">
    <source>
        <dbReference type="EMBL" id="MDI6451457.1"/>
    </source>
</evidence>
<protein>
    <submittedName>
        <fullName evidence="1">Uncharacterized protein</fullName>
    </submittedName>
</protein>
<dbReference type="Proteomes" id="UP001431776">
    <property type="component" value="Unassembled WGS sequence"/>
</dbReference>
<accession>A0AAW6U0R4</accession>